<feature type="region of interest" description="Disordered" evidence="13">
    <location>
        <begin position="360"/>
        <end position="418"/>
    </location>
</feature>
<feature type="compositionally biased region" description="Basic and acidic residues" evidence="13">
    <location>
        <begin position="383"/>
        <end position="394"/>
    </location>
</feature>
<dbReference type="EC" id="2.3.1.225" evidence="11"/>
<evidence type="ECO:0000256" key="3">
    <source>
        <dbReference type="ARBA" id="ARBA00022692"/>
    </source>
</evidence>
<comment type="similarity">
    <text evidence="11">Belongs to the DHHC palmitoyltransferase family. PFA4 subfamily.</text>
</comment>
<proteinExistence type="inferred from homology"/>
<evidence type="ECO:0000256" key="4">
    <source>
        <dbReference type="ARBA" id="ARBA00022824"/>
    </source>
</evidence>
<evidence type="ECO:0000256" key="7">
    <source>
        <dbReference type="ARBA" id="ARBA00023139"/>
    </source>
</evidence>
<dbReference type="PROSITE" id="PS50216">
    <property type="entry name" value="DHHC"/>
    <property type="match status" value="1"/>
</dbReference>
<feature type="transmembrane region" description="Helical" evidence="11 12">
    <location>
        <begin position="12"/>
        <end position="31"/>
    </location>
</feature>
<keyword evidence="16" id="KW-1185">Reference proteome</keyword>
<evidence type="ECO:0000256" key="13">
    <source>
        <dbReference type="SAM" id="MobiDB-lite"/>
    </source>
</evidence>
<gene>
    <name evidence="11" type="primary">PFA4</name>
    <name evidence="15" type="ORF">PMIN01_05948</name>
</gene>
<evidence type="ECO:0000256" key="11">
    <source>
        <dbReference type="HAMAP-Rule" id="MF_03199"/>
    </source>
</evidence>
<protein>
    <recommendedName>
        <fullName evidence="11">Palmitoyltransferase PFA4</fullName>
        <ecNumber evidence="11">2.3.1.225</ecNumber>
    </recommendedName>
    <alternativeName>
        <fullName evidence="11">Protein S-acyltransferase</fullName>
        <shortName evidence="11">PAT</shortName>
    </alternativeName>
    <alternativeName>
        <fullName evidence="11">Protein fatty acyltransferase 4</fullName>
    </alternativeName>
</protein>
<comment type="caution">
    <text evidence="15">The sequence shown here is derived from an EMBL/GenBank/DDBJ whole genome shotgun (WGS) entry which is preliminary data.</text>
</comment>
<evidence type="ECO:0000256" key="6">
    <source>
        <dbReference type="ARBA" id="ARBA00023136"/>
    </source>
</evidence>
<evidence type="ECO:0000313" key="16">
    <source>
        <dbReference type="Proteomes" id="UP000756921"/>
    </source>
</evidence>
<evidence type="ECO:0000256" key="8">
    <source>
        <dbReference type="ARBA" id="ARBA00023288"/>
    </source>
</evidence>
<dbReference type="EMBL" id="WJXW01000005">
    <property type="protein sequence ID" value="KAF9736033.1"/>
    <property type="molecule type" value="Genomic_DNA"/>
</dbReference>
<dbReference type="AlphaFoldDB" id="A0A9P6GJ44"/>
<dbReference type="GO" id="GO:0005789">
    <property type="term" value="C:endoplasmic reticulum membrane"/>
    <property type="evidence" value="ECO:0007669"/>
    <property type="project" value="UniProtKB-SubCell"/>
</dbReference>
<feature type="transmembrane region" description="Helical" evidence="11 12">
    <location>
        <begin position="180"/>
        <end position="203"/>
    </location>
</feature>
<feature type="compositionally biased region" description="Basic and acidic residues" evidence="13">
    <location>
        <begin position="407"/>
        <end position="418"/>
    </location>
</feature>
<dbReference type="Proteomes" id="UP000756921">
    <property type="component" value="Unassembled WGS sequence"/>
</dbReference>
<comment type="domain">
    <text evidence="11 12">The DHHC domain is required for palmitoyltransferase activity.</text>
</comment>
<feature type="active site" description="S-palmitoyl cysteine intermediate" evidence="11">
    <location>
        <position position="124"/>
    </location>
</feature>
<accession>A0A9P6GJ44</accession>
<name>A0A9P6GJ44_9PLEO</name>
<keyword evidence="3 11" id="KW-0812">Transmembrane</keyword>
<keyword evidence="4 11" id="KW-0256">Endoplasmic reticulum</keyword>
<feature type="domain" description="Palmitoyltransferase DHHC" evidence="14">
    <location>
        <begin position="92"/>
        <end position="220"/>
    </location>
</feature>
<sequence>MEISSLNQIAVPGVYLLILFLGYPSQVLFCYLDPAPLTKNELYISNVVLVLIFITYTKSVFVDPGTIPKSHGQDDKEGRETAGVKRGDGLKRTKWCRKCDAAKPPRAHHCKECKRCIPKMDHHCPWTANCVSHTTFPHFLRFLFYTSCGLSWLEYLLWIRIAYLWENRNMPAYLGPNPFLVAHLFATTVINSITVFALGVLFIRNVWCLLVNTTTIEGWEIERHRTLIRRARHFGGILQSPDGTKVPIRKQEFPYDVGIWQNVKQGMGTGNPISWLNPLAATPSLNSGLAFPTNGFEDASLSWPPPDPDRSYRRPPPSTNATPFTFADSALSPQESLAAFRERQVADAVRRRRPFVQRAEAQLARDRDGDGIGDGYGDGMSEGESRSDDDEPHKGGRTGGEDDEGEEAWRNAEGERLKDFGVDEEVEFYDEQEDDHVPLGQLLARRRAAGTGTGTVTVTVD</sequence>
<dbReference type="InterPro" id="IPR001594">
    <property type="entry name" value="Palmitoyltrfase_DHHC"/>
</dbReference>
<evidence type="ECO:0000256" key="9">
    <source>
        <dbReference type="ARBA" id="ARBA00023315"/>
    </source>
</evidence>
<evidence type="ECO:0000313" key="15">
    <source>
        <dbReference type="EMBL" id="KAF9736033.1"/>
    </source>
</evidence>
<comment type="subcellular location">
    <subcellularLocation>
        <location evidence="11">Endoplasmic reticulum membrane</location>
        <topology evidence="11">Multi-pass membrane protein</topology>
    </subcellularLocation>
    <subcellularLocation>
        <location evidence="1">Membrane</location>
        <topology evidence="1">Multi-pass membrane protein</topology>
    </subcellularLocation>
</comment>
<evidence type="ECO:0000256" key="12">
    <source>
        <dbReference type="RuleBase" id="RU079119"/>
    </source>
</evidence>
<feature type="transmembrane region" description="Helical" evidence="11 12">
    <location>
        <begin position="142"/>
        <end position="159"/>
    </location>
</feature>
<dbReference type="InterPro" id="IPR039859">
    <property type="entry name" value="PFA4/ZDH16/20/ERF2-like"/>
</dbReference>
<dbReference type="GO" id="GO:0019706">
    <property type="term" value="F:protein-cysteine S-palmitoyltransferase activity"/>
    <property type="evidence" value="ECO:0007669"/>
    <property type="project" value="UniProtKB-UniRule"/>
</dbReference>
<dbReference type="HAMAP" id="MF_03199">
    <property type="entry name" value="DHHC_PAT_PFA4"/>
    <property type="match status" value="1"/>
</dbReference>
<evidence type="ECO:0000256" key="10">
    <source>
        <dbReference type="ARBA" id="ARBA00048048"/>
    </source>
</evidence>
<comment type="catalytic activity">
    <reaction evidence="10 11 12">
        <text>L-cysteinyl-[protein] + hexadecanoyl-CoA = S-hexadecanoyl-L-cysteinyl-[protein] + CoA</text>
        <dbReference type="Rhea" id="RHEA:36683"/>
        <dbReference type="Rhea" id="RHEA-COMP:10131"/>
        <dbReference type="Rhea" id="RHEA-COMP:11032"/>
        <dbReference type="ChEBI" id="CHEBI:29950"/>
        <dbReference type="ChEBI" id="CHEBI:57287"/>
        <dbReference type="ChEBI" id="CHEBI:57379"/>
        <dbReference type="ChEBI" id="CHEBI:74151"/>
        <dbReference type="EC" id="2.3.1.225"/>
    </reaction>
</comment>
<evidence type="ECO:0000256" key="5">
    <source>
        <dbReference type="ARBA" id="ARBA00022989"/>
    </source>
</evidence>
<dbReference type="OrthoDB" id="331948at2759"/>
<keyword evidence="9 11" id="KW-0012">Acyltransferase</keyword>
<keyword evidence="8 11" id="KW-0449">Lipoprotein</keyword>
<dbReference type="InterPro" id="IPR033682">
    <property type="entry name" value="PFA4"/>
</dbReference>
<comment type="function">
    <text evidence="11">Mediates the reversible addition of palmitate to target proteins, thereby regulating their membrane association and biological function.</text>
</comment>
<keyword evidence="5 11" id="KW-1133">Transmembrane helix</keyword>
<organism evidence="15 16">
    <name type="scientific">Paraphaeosphaeria minitans</name>
    <dbReference type="NCBI Taxonomy" id="565426"/>
    <lineage>
        <taxon>Eukaryota</taxon>
        <taxon>Fungi</taxon>
        <taxon>Dikarya</taxon>
        <taxon>Ascomycota</taxon>
        <taxon>Pezizomycotina</taxon>
        <taxon>Dothideomycetes</taxon>
        <taxon>Pleosporomycetidae</taxon>
        <taxon>Pleosporales</taxon>
        <taxon>Massarineae</taxon>
        <taxon>Didymosphaeriaceae</taxon>
        <taxon>Paraphaeosphaeria</taxon>
    </lineage>
</organism>
<keyword evidence="7 11" id="KW-0564">Palmitate</keyword>
<dbReference type="PANTHER" id="PTHR12246">
    <property type="entry name" value="PALMITOYLTRANSFERASE ZDHHC16"/>
    <property type="match status" value="1"/>
</dbReference>
<feature type="transmembrane region" description="Helical" evidence="11 12">
    <location>
        <begin position="43"/>
        <end position="61"/>
    </location>
</feature>
<reference evidence="15" key="1">
    <citation type="journal article" date="2020" name="Mol. Plant Microbe Interact.">
        <title>Genome Sequence of the Biocontrol Agent Coniothyrium minitans strain Conio (IMI 134523).</title>
        <authorList>
            <person name="Patel D."/>
            <person name="Shittu T.A."/>
            <person name="Baroncelli R."/>
            <person name="Muthumeenakshi S."/>
            <person name="Osborne T.H."/>
            <person name="Janganan T.K."/>
            <person name="Sreenivasaprasad S."/>
        </authorList>
    </citation>
    <scope>NUCLEOTIDE SEQUENCE</scope>
    <source>
        <strain evidence="15">Conio</strain>
    </source>
</reference>
<keyword evidence="2 11" id="KW-0808">Transferase</keyword>
<evidence type="ECO:0000259" key="14">
    <source>
        <dbReference type="Pfam" id="PF01529"/>
    </source>
</evidence>
<evidence type="ECO:0000256" key="2">
    <source>
        <dbReference type="ARBA" id="ARBA00022679"/>
    </source>
</evidence>
<dbReference type="Pfam" id="PF01529">
    <property type="entry name" value="DHHC"/>
    <property type="match status" value="1"/>
</dbReference>
<evidence type="ECO:0000256" key="1">
    <source>
        <dbReference type="ARBA" id="ARBA00004141"/>
    </source>
</evidence>
<keyword evidence="6 11" id="KW-0472">Membrane</keyword>
<feature type="region of interest" description="Disordered" evidence="13">
    <location>
        <begin position="297"/>
        <end position="326"/>
    </location>
</feature>